<comment type="function">
    <text evidence="4">Non-catalytic component of the proteasome.</text>
</comment>
<dbReference type="GO" id="GO:0005634">
    <property type="term" value="C:nucleus"/>
    <property type="evidence" value="ECO:0007669"/>
    <property type="project" value="UniProtKB-SubCell"/>
</dbReference>
<keyword evidence="2 4" id="KW-0647">Proteasome</keyword>
<evidence type="ECO:0000256" key="3">
    <source>
        <dbReference type="ARBA" id="ARBA00023242"/>
    </source>
</evidence>
<keyword evidence="1 4" id="KW-0963">Cytoplasm</keyword>
<sequence>MDHFPTNWGRPRNDGFDAYGTYPIAQRPYNGLGNDVFSEGVQRTQQPIVTGTSVLAIKYKDGVMMSADNLASYGSLARFKDIQRLHPVGNNTIIGAGGDMSDFQYIQALLDNLMVEEFTEGDGDGHALGPGEIHEYLSQVMYARRSKMDPLWNSLIVGGVKDGKRFLSYVDLLGTTYSASTLATGYGSYIAQPLLRKAVEGNEDIITEEEAVKILEQSMKVLFYRDARSLNKYQIAKITSEGVAISESRSVDTQWSFADGIRGYGAQTQ</sequence>
<dbReference type="EMBL" id="JANVFU010000005">
    <property type="protein sequence ID" value="KAJ3745526.1"/>
    <property type="molecule type" value="Genomic_DNA"/>
</dbReference>
<dbReference type="FunFam" id="3.60.20.10:FF:000014">
    <property type="entry name" value="Proteasome subunit beta type-7"/>
    <property type="match status" value="1"/>
</dbReference>
<dbReference type="CDD" id="cd03760">
    <property type="entry name" value="proteasome_beta_type_4"/>
    <property type="match status" value="1"/>
</dbReference>
<organism evidence="5 6">
    <name type="scientific">Lentinula detonsa</name>
    <dbReference type="NCBI Taxonomy" id="2804962"/>
    <lineage>
        <taxon>Eukaryota</taxon>
        <taxon>Fungi</taxon>
        <taxon>Dikarya</taxon>
        <taxon>Basidiomycota</taxon>
        <taxon>Agaricomycotina</taxon>
        <taxon>Agaricomycetes</taxon>
        <taxon>Agaricomycetidae</taxon>
        <taxon>Agaricales</taxon>
        <taxon>Marasmiineae</taxon>
        <taxon>Omphalotaceae</taxon>
        <taxon>Lentinula</taxon>
    </lineage>
</organism>
<proteinExistence type="inferred from homology"/>
<dbReference type="Proteomes" id="UP001142393">
    <property type="component" value="Unassembled WGS sequence"/>
</dbReference>
<dbReference type="Pfam" id="PF00227">
    <property type="entry name" value="Proteasome"/>
    <property type="match status" value="1"/>
</dbReference>
<evidence type="ECO:0000313" key="6">
    <source>
        <dbReference type="Proteomes" id="UP001142393"/>
    </source>
</evidence>
<evidence type="ECO:0000256" key="4">
    <source>
        <dbReference type="PIRNR" id="PIRNR001213"/>
    </source>
</evidence>
<evidence type="ECO:0000256" key="2">
    <source>
        <dbReference type="ARBA" id="ARBA00022942"/>
    </source>
</evidence>
<dbReference type="GO" id="GO:0051603">
    <property type="term" value="P:proteolysis involved in protein catabolic process"/>
    <property type="evidence" value="ECO:0007669"/>
    <property type="project" value="InterPro"/>
</dbReference>
<name>A0A9W8TYG0_9AGAR</name>
<comment type="subcellular location">
    <subcellularLocation>
        <location evidence="4">Cytoplasm</location>
    </subcellularLocation>
    <subcellularLocation>
        <location evidence="4">Nucleus</location>
    </subcellularLocation>
</comment>
<dbReference type="Gene3D" id="3.60.20.10">
    <property type="entry name" value="Glutamine Phosphoribosylpyrophosphate, subunit 1, domain 1"/>
    <property type="match status" value="1"/>
</dbReference>
<dbReference type="GO" id="GO:0019774">
    <property type="term" value="C:proteasome core complex, beta-subunit complex"/>
    <property type="evidence" value="ECO:0007669"/>
    <property type="project" value="UniProtKB-UniRule"/>
</dbReference>
<accession>A0A9W8TYG0</accession>
<dbReference type="PANTHER" id="PTHR32194">
    <property type="entry name" value="METALLOPROTEASE TLDD"/>
    <property type="match status" value="1"/>
</dbReference>
<comment type="caution">
    <text evidence="5">The sequence shown here is derived from an EMBL/GenBank/DDBJ whole genome shotgun (WGS) entry which is preliminary data.</text>
</comment>
<dbReference type="SUPFAM" id="SSF56235">
    <property type="entry name" value="N-terminal nucleophile aminohydrolases (Ntn hydrolases)"/>
    <property type="match status" value="1"/>
</dbReference>
<keyword evidence="6" id="KW-1185">Reference proteome</keyword>
<dbReference type="GO" id="GO:0005737">
    <property type="term" value="C:cytoplasm"/>
    <property type="evidence" value="ECO:0007669"/>
    <property type="project" value="UniProtKB-SubCell"/>
</dbReference>
<dbReference type="InterPro" id="IPR029055">
    <property type="entry name" value="Ntn_hydrolases_N"/>
</dbReference>
<dbReference type="InterPro" id="IPR001353">
    <property type="entry name" value="Proteasome_sua/b"/>
</dbReference>
<evidence type="ECO:0000313" key="5">
    <source>
        <dbReference type="EMBL" id="KAJ3745526.1"/>
    </source>
</evidence>
<keyword evidence="3 4" id="KW-0539">Nucleus</keyword>
<comment type="similarity">
    <text evidence="4">Belongs to the peptidase T1B family.</text>
</comment>
<protein>
    <recommendedName>
        <fullName evidence="4">Proteasome subunit beta</fullName>
    </recommendedName>
</protein>
<dbReference type="PANTHER" id="PTHR32194:SF6">
    <property type="entry name" value="PROTEASOME SUBUNIT BETA"/>
    <property type="match status" value="1"/>
</dbReference>
<dbReference type="AlphaFoldDB" id="A0A9W8TYG0"/>
<dbReference type="PIRSF" id="PIRSF001213">
    <property type="entry name" value="Psome_endopept_beta"/>
    <property type="match status" value="1"/>
</dbReference>
<evidence type="ECO:0000256" key="1">
    <source>
        <dbReference type="ARBA" id="ARBA00022490"/>
    </source>
</evidence>
<dbReference type="InterPro" id="IPR023333">
    <property type="entry name" value="Proteasome_suB-type"/>
</dbReference>
<dbReference type="PROSITE" id="PS51476">
    <property type="entry name" value="PROTEASOME_BETA_2"/>
    <property type="match status" value="1"/>
</dbReference>
<reference evidence="5 6" key="1">
    <citation type="journal article" date="2023" name="Proc. Natl. Acad. Sci. U.S.A.">
        <title>A global phylogenomic analysis of the shiitake genus Lentinula.</title>
        <authorList>
            <person name="Sierra-Patev S."/>
            <person name="Min B."/>
            <person name="Naranjo-Ortiz M."/>
            <person name="Looney B."/>
            <person name="Konkel Z."/>
            <person name="Slot J.C."/>
            <person name="Sakamoto Y."/>
            <person name="Steenwyk J.L."/>
            <person name="Rokas A."/>
            <person name="Carro J."/>
            <person name="Camarero S."/>
            <person name="Ferreira P."/>
            <person name="Molpeceres G."/>
            <person name="Ruiz-Duenas F.J."/>
            <person name="Serrano A."/>
            <person name="Henrissat B."/>
            <person name="Drula E."/>
            <person name="Hughes K.W."/>
            <person name="Mata J.L."/>
            <person name="Ishikawa N.K."/>
            <person name="Vargas-Isla R."/>
            <person name="Ushijima S."/>
            <person name="Smith C.A."/>
            <person name="Donoghue J."/>
            <person name="Ahrendt S."/>
            <person name="Andreopoulos W."/>
            <person name="He G."/>
            <person name="LaButti K."/>
            <person name="Lipzen A."/>
            <person name="Ng V."/>
            <person name="Riley R."/>
            <person name="Sandor L."/>
            <person name="Barry K."/>
            <person name="Martinez A.T."/>
            <person name="Xiao Y."/>
            <person name="Gibbons J.G."/>
            <person name="Terashima K."/>
            <person name="Grigoriev I.V."/>
            <person name="Hibbett D."/>
        </authorList>
    </citation>
    <scope>NUCLEOTIDE SEQUENCE [LARGE SCALE GENOMIC DNA]</scope>
    <source>
        <strain evidence="5 6">TFB7810</strain>
    </source>
</reference>
<dbReference type="InterPro" id="IPR016295">
    <property type="entry name" value="Proteasome_beta4"/>
</dbReference>
<gene>
    <name evidence="5" type="ORF">DFH05DRAFT_1027610</name>
</gene>